<comment type="caution">
    <text evidence="1">The sequence shown here is derived from an EMBL/GenBank/DDBJ whole genome shotgun (WGS) entry which is preliminary data.</text>
</comment>
<dbReference type="Proteomes" id="UP000037210">
    <property type="component" value="Unassembled WGS sequence"/>
</dbReference>
<proteinExistence type="predicted"/>
<gene>
    <name evidence="1" type="ORF">AC482_02005</name>
</gene>
<organism evidence="1 2">
    <name type="scientific">miscellaneous Crenarchaeota group-15 archaeon DG-45</name>
    <dbReference type="NCBI Taxonomy" id="1685127"/>
    <lineage>
        <taxon>Archaea</taxon>
        <taxon>Candidatus Bathyarchaeota</taxon>
        <taxon>MCG-15</taxon>
    </lineage>
</organism>
<reference evidence="1 2" key="1">
    <citation type="submission" date="2015-06" db="EMBL/GenBank/DDBJ databases">
        <title>New insights into the roles of widespread benthic archaea in carbon and nitrogen cycling.</title>
        <authorList>
            <person name="Lazar C.S."/>
            <person name="Baker B.J."/>
            <person name="Seitz K.W."/>
            <person name="Hyde A.S."/>
            <person name="Dick G.J."/>
            <person name="Hinrichs K.-U."/>
            <person name="Teske A.P."/>
        </authorList>
    </citation>
    <scope>NUCLEOTIDE SEQUENCE [LARGE SCALE GENOMIC DNA]</scope>
    <source>
        <strain evidence="1">DG-45</strain>
    </source>
</reference>
<name>A0A0M0BRV5_9ARCH</name>
<sequence>MPDLLEDRENLVLLEGLVSGDALSVNLSALSRVLNRHRNTIKKKVENLFSYNIVDRPVFPFIGLFKVYPLLVVIQLDLPENEQIERWVKEDPYIFAAFKSRQGEYDTLLFVYHETITSYQLWVESLPSILRIKYGVPEKDANLVSSVSYFSNQLMIKYNPSSGINLMEQDFKNRGALNINGYEIDEIDLEILKCLVSGVGIKVNKRLLCKKTGLHRKTVEKRISELLKEEWIFKPVCRFPNFFVPPNYVLTYSLFEIKKTRDKIIREMLRDPHIPIALKIVHGKHNLLLFGNFHSISDHLRWEENYRRRFPDSFGSASITYLSPEMTISFDQQIVSLSIIKNRLEQFRGKDLRETVEHSVHSALRPV</sequence>
<dbReference type="AlphaFoldDB" id="A0A0M0BRV5"/>
<evidence type="ECO:0000313" key="2">
    <source>
        <dbReference type="Proteomes" id="UP000037210"/>
    </source>
</evidence>
<evidence type="ECO:0000313" key="1">
    <source>
        <dbReference type="EMBL" id="KON31105.1"/>
    </source>
</evidence>
<accession>A0A0M0BRV5</accession>
<protein>
    <recommendedName>
        <fullName evidence="3">HTH asnC-type domain-containing protein</fullName>
    </recommendedName>
</protein>
<dbReference type="EMBL" id="LFWZ01000013">
    <property type="protein sequence ID" value="KON31105.1"/>
    <property type="molecule type" value="Genomic_DNA"/>
</dbReference>
<evidence type="ECO:0008006" key="3">
    <source>
        <dbReference type="Google" id="ProtNLM"/>
    </source>
</evidence>
<dbReference type="InterPro" id="IPR036388">
    <property type="entry name" value="WH-like_DNA-bd_sf"/>
</dbReference>
<dbReference type="Gene3D" id="1.10.10.10">
    <property type="entry name" value="Winged helix-like DNA-binding domain superfamily/Winged helix DNA-binding domain"/>
    <property type="match status" value="1"/>
</dbReference>